<evidence type="ECO:0008006" key="3">
    <source>
        <dbReference type="Google" id="ProtNLM"/>
    </source>
</evidence>
<organism evidence="1 2">
    <name type="scientific">Georgenia alba</name>
    <dbReference type="NCBI Taxonomy" id="2233858"/>
    <lineage>
        <taxon>Bacteria</taxon>
        <taxon>Bacillati</taxon>
        <taxon>Actinomycetota</taxon>
        <taxon>Actinomycetes</taxon>
        <taxon>Micrococcales</taxon>
        <taxon>Bogoriellaceae</taxon>
        <taxon>Georgenia</taxon>
    </lineage>
</organism>
<dbReference type="RefSeq" id="WP_382392347.1">
    <property type="nucleotide sequence ID" value="NZ_JBHTCQ010000001.1"/>
</dbReference>
<reference evidence="2" key="1">
    <citation type="journal article" date="2019" name="Int. J. Syst. Evol. Microbiol.">
        <title>The Global Catalogue of Microorganisms (GCM) 10K type strain sequencing project: providing services to taxonomists for standard genome sequencing and annotation.</title>
        <authorList>
            <consortium name="The Broad Institute Genomics Platform"/>
            <consortium name="The Broad Institute Genome Sequencing Center for Infectious Disease"/>
            <person name="Wu L."/>
            <person name="Ma J."/>
        </authorList>
    </citation>
    <scope>NUCLEOTIDE SEQUENCE [LARGE SCALE GENOMIC DNA]</scope>
    <source>
        <strain evidence="2">JCM 1490</strain>
    </source>
</reference>
<comment type="caution">
    <text evidence="1">The sequence shown here is derived from an EMBL/GenBank/DDBJ whole genome shotgun (WGS) entry which is preliminary data.</text>
</comment>
<evidence type="ECO:0000313" key="1">
    <source>
        <dbReference type="EMBL" id="MFC7404703.1"/>
    </source>
</evidence>
<protein>
    <recommendedName>
        <fullName evidence="3">NifU family protein</fullName>
    </recommendedName>
</protein>
<gene>
    <name evidence="1" type="ORF">ACFQQL_06240</name>
</gene>
<proteinExistence type="predicted"/>
<dbReference type="Proteomes" id="UP001596455">
    <property type="component" value="Unassembled WGS sequence"/>
</dbReference>
<sequence>MPEPNDAAAVDDALQKFRDMLAKDGYELTWSPSSQDKVVVTIAAGPEACEDCLVPQPVMEAIMSEALAPTPYGLERVVLPAEH</sequence>
<name>A0ABW2Q5C8_9MICO</name>
<evidence type="ECO:0000313" key="2">
    <source>
        <dbReference type="Proteomes" id="UP001596455"/>
    </source>
</evidence>
<dbReference type="EMBL" id="JBHTCQ010000001">
    <property type="protein sequence ID" value="MFC7404703.1"/>
    <property type="molecule type" value="Genomic_DNA"/>
</dbReference>
<keyword evidence="2" id="KW-1185">Reference proteome</keyword>
<accession>A0ABW2Q5C8</accession>